<reference evidence="1" key="1">
    <citation type="submission" date="2021-08" db="EMBL/GenBank/DDBJ databases">
        <title>The first chromosome-level gecko genome reveals the dynamic sex chromosomes of Neotropical dwarf geckos (Sphaerodactylidae: Sphaerodactylus).</title>
        <authorList>
            <person name="Pinto B.J."/>
            <person name="Keating S.E."/>
            <person name="Gamble T."/>
        </authorList>
    </citation>
    <scope>NUCLEOTIDE SEQUENCE</scope>
    <source>
        <strain evidence="1">TG3544</strain>
    </source>
</reference>
<dbReference type="Proteomes" id="UP000827872">
    <property type="component" value="Linkage Group LG07"/>
</dbReference>
<name>A0ACB8ETJ3_9SAUR</name>
<evidence type="ECO:0000313" key="1">
    <source>
        <dbReference type="EMBL" id="KAH7995786.1"/>
    </source>
</evidence>
<gene>
    <name evidence="1" type="ORF">K3G42_028535</name>
</gene>
<organism evidence="1 2">
    <name type="scientific">Sphaerodactylus townsendi</name>
    <dbReference type="NCBI Taxonomy" id="933632"/>
    <lineage>
        <taxon>Eukaryota</taxon>
        <taxon>Metazoa</taxon>
        <taxon>Chordata</taxon>
        <taxon>Craniata</taxon>
        <taxon>Vertebrata</taxon>
        <taxon>Euteleostomi</taxon>
        <taxon>Lepidosauria</taxon>
        <taxon>Squamata</taxon>
        <taxon>Bifurcata</taxon>
        <taxon>Gekkota</taxon>
        <taxon>Sphaerodactylidae</taxon>
        <taxon>Sphaerodactylus</taxon>
    </lineage>
</organism>
<evidence type="ECO:0000313" key="2">
    <source>
        <dbReference type="Proteomes" id="UP000827872"/>
    </source>
</evidence>
<sequence length="104" mass="11232">MEKPPSLGSHQPGETSSQLQPDGFHFSPRQGVKPGQKNSLSVMPGAAEWYRGLDHSRTLRARLQGQEARTADEEVAGSSGAGGDLRLCGRQHLHIRGPEEPLPI</sequence>
<accession>A0ACB8ETJ3</accession>
<proteinExistence type="predicted"/>
<keyword evidence="2" id="KW-1185">Reference proteome</keyword>
<dbReference type="EMBL" id="CM037620">
    <property type="protein sequence ID" value="KAH7995786.1"/>
    <property type="molecule type" value="Genomic_DNA"/>
</dbReference>
<protein>
    <submittedName>
        <fullName evidence="1">Uncharacterized protein</fullName>
    </submittedName>
</protein>
<comment type="caution">
    <text evidence="1">The sequence shown here is derived from an EMBL/GenBank/DDBJ whole genome shotgun (WGS) entry which is preliminary data.</text>
</comment>